<dbReference type="SUPFAM" id="SSF48452">
    <property type="entry name" value="TPR-like"/>
    <property type="match status" value="2"/>
</dbReference>
<evidence type="ECO:0000313" key="5">
    <source>
        <dbReference type="Proteomes" id="UP000627715"/>
    </source>
</evidence>
<dbReference type="EMBL" id="BMIY01000013">
    <property type="protein sequence ID" value="GFZ82389.1"/>
    <property type="molecule type" value="Genomic_DNA"/>
</dbReference>
<evidence type="ECO:0000256" key="3">
    <source>
        <dbReference type="SAM" id="SignalP"/>
    </source>
</evidence>
<dbReference type="InterPro" id="IPR019734">
    <property type="entry name" value="TPR_rpt"/>
</dbReference>
<keyword evidence="3" id="KW-0732">Signal</keyword>
<evidence type="ECO:0000256" key="1">
    <source>
        <dbReference type="PROSITE-ProRule" id="PRU00339"/>
    </source>
</evidence>
<dbReference type="PROSITE" id="PS50005">
    <property type="entry name" value="TPR"/>
    <property type="match status" value="1"/>
</dbReference>
<feature type="region of interest" description="Disordered" evidence="2">
    <location>
        <begin position="32"/>
        <end position="52"/>
    </location>
</feature>
<evidence type="ECO:0008006" key="6">
    <source>
        <dbReference type="Google" id="ProtNLM"/>
    </source>
</evidence>
<dbReference type="Pfam" id="PF13432">
    <property type="entry name" value="TPR_16"/>
    <property type="match status" value="1"/>
</dbReference>
<evidence type="ECO:0000256" key="2">
    <source>
        <dbReference type="SAM" id="MobiDB-lite"/>
    </source>
</evidence>
<dbReference type="InterPro" id="IPR011990">
    <property type="entry name" value="TPR-like_helical_dom_sf"/>
</dbReference>
<gene>
    <name evidence="4" type="ORF">GCM10011403_27260</name>
</gene>
<dbReference type="RefSeq" id="WP_068810538.1">
    <property type="nucleotide sequence ID" value="NZ_BMIY01000013.1"/>
</dbReference>
<feature type="repeat" description="TPR" evidence="1">
    <location>
        <begin position="351"/>
        <end position="384"/>
    </location>
</feature>
<dbReference type="Proteomes" id="UP000627715">
    <property type="component" value="Unassembled WGS sequence"/>
</dbReference>
<reference evidence="4" key="1">
    <citation type="journal article" date="2014" name="Int. J. Syst. Evol. Microbiol.">
        <title>Complete genome sequence of Corynebacterium casei LMG S-19264T (=DSM 44701T), isolated from a smear-ripened cheese.</title>
        <authorList>
            <consortium name="US DOE Joint Genome Institute (JGI-PGF)"/>
            <person name="Walter F."/>
            <person name="Albersmeier A."/>
            <person name="Kalinowski J."/>
            <person name="Ruckert C."/>
        </authorList>
    </citation>
    <scope>NUCLEOTIDE SEQUENCE</scope>
    <source>
        <strain evidence="4">CGMCC 1.15425</strain>
    </source>
</reference>
<dbReference type="OrthoDB" id="5574348at2"/>
<feature type="chain" id="PRO_5037839061" description="Tetratricopeptide repeat protein" evidence="3">
    <location>
        <begin position="35"/>
        <end position="452"/>
    </location>
</feature>
<sequence>MMLAKNVLRSAIVAAMLATTLTAGEVILSTPAYAQDEDDGPREPPPTRRSDTLSERVYRVIAEIQEMLSPSEEGVEPDLPGAKEELDELNERYDSLNDFEKSTLLNFYTNYYLAVEDIQSALDTFERILQIEDLRVDSRLRALQSSGQLYAAEERFEEAIGRLNAWRDLSDEESATVFQILALAHYNLQEYDVAIPHLLSYMDLLRTEGREIPKNIYSLLNVMYIEQENYDAALEVTKTMVALFDEASDWRNLAAIYGYLDDEARRIQSLELAYHKGYLENEGEFLNLAQSLAGLDAPYRGLQIMQDGMEQGIVENNGDNLRRLTQMYIMASEFEAAVEPAEQLVEVVDDAEAWDYLGYIYLMNRDYESAADAMQTALDRGGLENAGEVQLSLARALVELDRFDEALEAAQAAVRNDVNNASQYVTFVETAKRRHEALQNQKEMAIDYYRPV</sequence>
<feature type="compositionally biased region" description="Basic and acidic residues" evidence="2">
    <location>
        <begin position="41"/>
        <end position="52"/>
    </location>
</feature>
<comment type="caution">
    <text evidence="4">The sequence shown here is derived from an EMBL/GenBank/DDBJ whole genome shotgun (WGS) entry which is preliminary data.</text>
</comment>
<dbReference type="Gene3D" id="1.25.40.10">
    <property type="entry name" value="Tetratricopeptide repeat domain"/>
    <property type="match status" value="2"/>
</dbReference>
<feature type="signal peptide" evidence="3">
    <location>
        <begin position="1"/>
        <end position="34"/>
    </location>
</feature>
<evidence type="ECO:0000313" key="4">
    <source>
        <dbReference type="EMBL" id="GFZ82389.1"/>
    </source>
</evidence>
<name>A0A916QNM0_9GAMM</name>
<accession>A0A916QNM0</accession>
<reference evidence="4" key="2">
    <citation type="submission" date="2020-09" db="EMBL/GenBank/DDBJ databases">
        <authorList>
            <person name="Sun Q."/>
            <person name="Zhou Y."/>
        </authorList>
    </citation>
    <scope>NUCLEOTIDE SEQUENCE</scope>
    <source>
        <strain evidence="4">CGMCC 1.15425</strain>
    </source>
</reference>
<proteinExistence type="predicted"/>
<keyword evidence="5" id="KW-1185">Reference proteome</keyword>
<dbReference type="SMART" id="SM00028">
    <property type="entry name" value="TPR"/>
    <property type="match status" value="3"/>
</dbReference>
<keyword evidence="1" id="KW-0802">TPR repeat</keyword>
<dbReference type="AlphaFoldDB" id="A0A916QNM0"/>
<organism evidence="4 5">
    <name type="scientific">Pseudohongiella nitratireducens</name>
    <dbReference type="NCBI Taxonomy" id="1768907"/>
    <lineage>
        <taxon>Bacteria</taxon>
        <taxon>Pseudomonadati</taxon>
        <taxon>Pseudomonadota</taxon>
        <taxon>Gammaproteobacteria</taxon>
        <taxon>Pseudomonadales</taxon>
        <taxon>Pseudohongiellaceae</taxon>
        <taxon>Pseudohongiella</taxon>
    </lineage>
</organism>
<protein>
    <recommendedName>
        <fullName evidence="6">Tetratricopeptide repeat protein</fullName>
    </recommendedName>
</protein>